<gene>
    <name evidence="2" type="ORF">GCM10025870_12390</name>
</gene>
<keyword evidence="1" id="KW-1133">Transmembrane helix</keyword>
<protein>
    <recommendedName>
        <fullName evidence="4">DUF2721 domain-containing protein</fullName>
    </recommendedName>
</protein>
<evidence type="ECO:0000313" key="3">
    <source>
        <dbReference type="Proteomes" id="UP001321477"/>
    </source>
</evidence>
<evidence type="ECO:0008006" key="4">
    <source>
        <dbReference type="Google" id="ProtNLM"/>
    </source>
</evidence>
<feature type="transmembrane region" description="Helical" evidence="1">
    <location>
        <begin position="88"/>
        <end position="111"/>
    </location>
</feature>
<feature type="transmembrane region" description="Helical" evidence="1">
    <location>
        <begin position="6"/>
        <end position="30"/>
    </location>
</feature>
<dbReference type="RefSeq" id="WP_234660891.1">
    <property type="nucleotide sequence ID" value="NZ_AP027734.1"/>
</dbReference>
<sequence length="155" mass="16511">MESALQSGWLVAIAVAVIPALFGVVGNMISREARTPRDIRNLGHLADSLSKAPVGSEAHDALSALVAEYARRVHPGLIQPRKLNKTNVALTVFIILVSGAAILGLFNWIVATNGTGWSVLAIVVTVLIGLFLFLLNIAAVTTWYNEPSARKSADK</sequence>
<keyword evidence="3" id="KW-1185">Reference proteome</keyword>
<reference evidence="3" key="1">
    <citation type="journal article" date="2019" name="Int. J. Syst. Evol. Microbiol.">
        <title>The Global Catalogue of Microorganisms (GCM) 10K type strain sequencing project: providing services to taxonomists for standard genome sequencing and annotation.</title>
        <authorList>
            <consortium name="The Broad Institute Genomics Platform"/>
            <consortium name="The Broad Institute Genome Sequencing Center for Infectious Disease"/>
            <person name="Wu L."/>
            <person name="Ma J."/>
        </authorList>
    </citation>
    <scope>NUCLEOTIDE SEQUENCE [LARGE SCALE GENOMIC DNA]</scope>
    <source>
        <strain evidence="3">NBRC 109019</strain>
    </source>
</reference>
<organism evidence="2 3">
    <name type="scientific">Agromyces marinus</name>
    <dbReference type="NCBI Taxonomy" id="1389020"/>
    <lineage>
        <taxon>Bacteria</taxon>
        <taxon>Bacillati</taxon>
        <taxon>Actinomycetota</taxon>
        <taxon>Actinomycetes</taxon>
        <taxon>Micrococcales</taxon>
        <taxon>Microbacteriaceae</taxon>
        <taxon>Agromyces</taxon>
    </lineage>
</organism>
<keyword evidence="1" id="KW-0812">Transmembrane</keyword>
<accession>A0ABM8H080</accession>
<keyword evidence="1" id="KW-0472">Membrane</keyword>
<evidence type="ECO:0000313" key="2">
    <source>
        <dbReference type="EMBL" id="BDZ54166.1"/>
    </source>
</evidence>
<name>A0ABM8H080_9MICO</name>
<dbReference type="EMBL" id="AP027734">
    <property type="protein sequence ID" value="BDZ54166.1"/>
    <property type="molecule type" value="Genomic_DNA"/>
</dbReference>
<evidence type="ECO:0000256" key="1">
    <source>
        <dbReference type="SAM" id="Phobius"/>
    </source>
</evidence>
<dbReference type="Proteomes" id="UP001321477">
    <property type="component" value="Chromosome"/>
</dbReference>
<feature type="transmembrane region" description="Helical" evidence="1">
    <location>
        <begin position="117"/>
        <end position="144"/>
    </location>
</feature>
<proteinExistence type="predicted"/>